<keyword evidence="2" id="KW-0134">Cell wall</keyword>
<evidence type="ECO:0000259" key="12">
    <source>
        <dbReference type="Pfam" id="PF02225"/>
    </source>
</evidence>
<dbReference type="InterPro" id="IPR000209">
    <property type="entry name" value="Peptidase_S8/S53_dom"/>
</dbReference>
<keyword evidence="7 8" id="KW-0720">Serine protease</keyword>
<dbReference type="Gene3D" id="3.50.30.30">
    <property type="match status" value="1"/>
</dbReference>
<dbReference type="PROSITE" id="PS00138">
    <property type="entry name" value="SUBTILASE_SER"/>
    <property type="match status" value="1"/>
</dbReference>
<feature type="active site" description="Charge relay system" evidence="8">
    <location>
        <position position="214"/>
    </location>
</feature>
<keyword evidence="3" id="KW-0964">Secreted</keyword>
<evidence type="ECO:0000256" key="1">
    <source>
        <dbReference type="ARBA" id="ARBA00011073"/>
    </source>
</evidence>
<evidence type="ECO:0000259" key="11">
    <source>
        <dbReference type="Pfam" id="PF00082"/>
    </source>
</evidence>
<name>A0ABW1D531_9ACTN</name>
<dbReference type="PRINTS" id="PR00723">
    <property type="entry name" value="SUBTILISIN"/>
</dbReference>
<evidence type="ECO:0000256" key="4">
    <source>
        <dbReference type="ARBA" id="ARBA00022670"/>
    </source>
</evidence>
<dbReference type="InterPro" id="IPR022398">
    <property type="entry name" value="Peptidase_S8_His-AS"/>
</dbReference>
<dbReference type="InterPro" id="IPR015500">
    <property type="entry name" value="Peptidase_S8_subtilisin-rel"/>
</dbReference>
<evidence type="ECO:0000256" key="5">
    <source>
        <dbReference type="ARBA" id="ARBA00022729"/>
    </source>
</evidence>
<dbReference type="InterPro" id="IPR023827">
    <property type="entry name" value="Peptidase_S8_Asp-AS"/>
</dbReference>
<evidence type="ECO:0000256" key="9">
    <source>
        <dbReference type="RuleBase" id="RU003355"/>
    </source>
</evidence>
<keyword evidence="4 8" id="KW-0645">Protease</keyword>
<keyword evidence="6 8" id="KW-0378">Hydrolase</keyword>
<feature type="active site" description="Charge relay system" evidence="8">
    <location>
        <position position="418"/>
    </location>
</feature>
<proteinExistence type="inferred from homology"/>
<reference evidence="14" key="1">
    <citation type="journal article" date="2019" name="Int. J. Syst. Evol. Microbiol.">
        <title>The Global Catalogue of Microorganisms (GCM) 10K type strain sequencing project: providing services to taxonomists for standard genome sequencing and annotation.</title>
        <authorList>
            <consortium name="The Broad Institute Genomics Platform"/>
            <consortium name="The Broad Institute Genome Sequencing Center for Infectious Disease"/>
            <person name="Wu L."/>
            <person name="Ma J."/>
        </authorList>
    </citation>
    <scope>NUCLEOTIDE SEQUENCE [LARGE SCALE GENOMIC DNA]</scope>
    <source>
        <strain evidence="14">CCUG 53903</strain>
    </source>
</reference>
<dbReference type="Proteomes" id="UP001596058">
    <property type="component" value="Unassembled WGS sequence"/>
</dbReference>
<dbReference type="PROSITE" id="PS00137">
    <property type="entry name" value="SUBTILASE_HIS"/>
    <property type="match status" value="1"/>
</dbReference>
<evidence type="ECO:0000256" key="8">
    <source>
        <dbReference type="PROSITE-ProRule" id="PRU01240"/>
    </source>
</evidence>
<dbReference type="Pfam" id="PF02225">
    <property type="entry name" value="PA"/>
    <property type="match status" value="1"/>
</dbReference>
<evidence type="ECO:0000256" key="7">
    <source>
        <dbReference type="ARBA" id="ARBA00022825"/>
    </source>
</evidence>
<dbReference type="InterPro" id="IPR023828">
    <property type="entry name" value="Peptidase_S8_Ser-AS"/>
</dbReference>
<dbReference type="InterPro" id="IPR050131">
    <property type="entry name" value="Peptidase_S8_subtilisin-like"/>
</dbReference>
<dbReference type="SUPFAM" id="SSF52025">
    <property type="entry name" value="PA domain"/>
    <property type="match status" value="1"/>
</dbReference>
<comment type="caution">
    <text evidence="13">The sequence shown here is derived from an EMBL/GenBank/DDBJ whole genome shotgun (WGS) entry which is preliminary data.</text>
</comment>
<dbReference type="Gene3D" id="3.40.50.200">
    <property type="entry name" value="Peptidase S8/S53 domain"/>
    <property type="match status" value="1"/>
</dbReference>
<dbReference type="PROSITE" id="PS51892">
    <property type="entry name" value="SUBTILASE"/>
    <property type="match status" value="1"/>
</dbReference>
<gene>
    <name evidence="13" type="ORF">ACFPZ3_51965</name>
</gene>
<keyword evidence="14" id="KW-1185">Reference proteome</keyword>
<dbReference type="InterPro" id="IPR003137">
    <property type="entry name" value="PA_domain"/>
</dbReference>
<dbReference type="PANTHER" id="PTHR43806">
    <property type="entry name" value="PEPTIDASE S8"/>
    <property type="match status" value="1"/>
</dbReference>
<feature type="chain" id="PRO_5047265032" evidence="10">
    <location>
        <begin position="32"/>
        <end position="1185"/>
    </location>
</feature>
<dbReference type="SUPFAM" id="SSF52743">
    <property type="entry name" value="Subtilisin-like"/>
    <property type="match status" value="1"/>
</dbReference>
<keyword evidence="5 10" id="KW-0732">Signal</keyword>
<evidence type="ECO:0000313" key="14">
    <source>
        <dbReference type="Proteomes" id="UP001596058"/>
    </source>
</evidence>
<comment type="similarity">
    <text evidence="1 8 9">Belongs to the peptidase S8 family.</text>
</comment>
<dbReference type="Pfam" id="PF00082">
    <property type="entry name" value="Peptidase_S8"/>
    <property type="match status" value="1"/>
</dbReference>
<protein>
    <submittedName>
        <fullName evidence="13">S8 family serine peptidase</fullName>
    </submittedName>
</protein>
<feature type="domain" description="Peptidase S8/S53" evidence="11">
    <location>
        <begin position="205"/>
        <end position="464"/>
    </location>
</feature>
<sequence>MPLTSSAGRLTGVLAVALAATGLAVPATAYADTSKEPAQKSQETEITLITGDRVHYVDGPGDQDTVRVDRPSGAPGGVQFQQSGGDLYVLPDEAVPLIAAERLDRRLFNISGLAEMGYQGSPPVIVSYEGATPRSMTGAQVVRALPSVKGAALQVGADPRAFWNTIGTARSGPAKVWLDAKARVALKESVPQVGAPKAWAAGFDGTGVKVAVLDTGVDDTHPDLKGRIAESTSFVPGEEVKDVNGHGTHVASTVAGTGAASNGDNKGVAPGAQLLVGKVLGDDGYGQDSWIIAGMEWAAARAKVVSMSLGSNVPDGGSDPMAQAVDTLSKQHGALFVIAAGNSYGEGTIGAPGSAASALTVGAVDKSDERAEFSSMGPLYKSYGLKPDISAPGVGINAAHSSYNTQAQGPYWKLNGTSMATPHVAGAAAILVQRHPGWSGQQLKDALMSSAKALPYAPFQQGTGRLDVAAAVNATVTATGSVPTAFYDWPHADGDPKTDRTIAYHNDGDADVLLDLAVTDAATLSAPKVTVPAHGSAEVTLSIDPAKLAAGTTVSGLVTATSGETAVRTAFGAVKERELYDLTLKLRDRDGKAASGRVVLAGFDGSMAPYDVEGERTLRLPPDTYMAFSLLEVKGERADARGMALLVDPETVLDGAKEIVLDASEARPVSVSTPKRAERRQTQLDFARTVPGQQDPIRLGYMLPIWYDSVYVSPTEKVTKGSFDYLTRWRMGEPRLTLDVPGHGDLITTVQGGATLTDGRSLLRTVSAGKGAAQDYQGVDAKGKAVIVTRSAEVPAQERAQQAIAAGAKLLVVVNDQPGRLYEFYGDALPIPIVLITRDAAAGLAGKLAVVEQKTYASYLYDLVDLHKGAVPDRDLSYRARDLAQVRGVYRGAASGQEGGGFRYNLVDGWGPAIGFQEREYFPDERTEWVTTGQGYRWYENHFIGGDDDWEMRQKPQTYRAGQRVTHEWFAPVVRPRLSTEYWGPFRDTGNGMQFNIPPLADGTPGHSGGGGDEYANMSIALYQGDKLLRKSAGRALAVWDGLPEEAAPYRVTLDVNRNAATWRTSTRTHTEWGFVSAPVDPDGPWQVDIPMMQLDYDVKVLGPLVKLGLSATTQEWLDAPSRAGKATLSVSYDDGGTWKPAPLVPDGKGRWTTLVRAGNLSLKATASDTKGNTVSQEIIRALVS</sequence>
<feature type="signal peptide" evidence="10">
    <location>
        <begin position="1"/>
        <end position="31"/>
    </location>
</feature>
<accession>A0ABW1D531</accession>
<evidence type="ECO:0000256" key="3">
    <source>
        <dbReference type="ARBA" id="ARBA00022525"/>
    </source>
</evidence>
<organism evidence="13 14">
    <name type="scientific">Nonomuraea insulae</name>
    <dbReference type="NCBI Taxonomy" id="1616787"/>
    <lineage>
        <taxon>Bacteria</taxon>
        <taxon>Bacillati</taxon>
        <taxon>Actinomycetota</taxon>
        <taxon>Actinomycetes</taxon>
        <taxon>Streptosporangiales</taxon>
        <taxon>Streptosporangiaceae</taxon>
        <taxon>Nonomuraea</taxon>
    </lineage>
</organism>
<feature type="active site" description="Charge relay system" evidence="8">
    <location>
        <position position="246"/>
    </location>
</feature>
<evidence type="ECO:0000313" key="13">
    <source>
        <dbReference type="EMBL" id="MFC5832424.1"/>
    </source>
</evidence>
<dbReference type="EMBL" id="JBHSPA010000079">
    <property type="protein sequence ID" value="MFC5832424.1"/>
    <property type="molecule type" value="Genomic_DNA"/>
</dbReference>
<dbReference type="InterPro" id="IPR046450">
    <property type="entry name" value="PA_dom_sf"/>
</dbReference>
<evidence type="ECO:0000256" key="2">
    <source>
        <dbReference type="ARBA" id="ARBA00022512"/>
    </source>
</evidence>
<evidence type="ECO:0000256" key="6">
    <source>
        <dbReference type="ARBA" id="ARBA00022801"/>
    </source>
</evidence>
<dbReference type="PROSITE" id="PS00136">
    <property type="entry name" value="SUBTILASE_ASP"/>
    <property type="match status" value="1"/>
</dbReference>
<evidence type="ECO:0000256" key="10">
    <source>
        <dbReference type="SAM" id="SignalP"/>
    </source>
</evidence>
<feature type="domain" description="PA" evidence="12">
    <location>
        <begin position="772"/>
        <end position="842"/>
    </location>
</feature>
<dbReference type="PANTHER" id="PTHR43806:SF11">
    <property type="entry name" value="CEREVISIN-RELATED"/>
    <property type="match status" value="1"/>
</dbReference>
<dbReference type="InterPro" id="IPR036852">
    <property type="entry name" value="Peptidase_S8/S53_dom_sf"/>
</dbReference>
<dbReference type="RefSeq" id="WP_379521863.1">
    <property type="nucleotide sequence ID" value="NZ_JBHSPA010000079.1"/>
</dbReference>